<evidence type="ECO:0000256" key="9">
    <source>
        <dbReference type="ARBA" id="ARBA00023052"/>
    </source>
</evidence>
<feature type="binding site" evidence="13">
    <location>
        <position position="528"/>
    </location>
    <ligand>
        <name>substrate</name>
    </ligand>
</feature>
<dbReference type="PANTHER" id="PTHR43522:SF2">
    <property type="entry name" value="TRANSKETOLASE 1-RELATED"/>
    <property type="match status" value="1"/>
</dbReference>
<comment type="cofactor">
    <cofactor evidence="2">
        <name>Co(2+)</name>
        <dbReference type="ChEBI" id="CHEBI:48828"/>
    </cofactor>
</comment>
<organism evidence="18 19">
    <name type="scientific">Pandoraea faecigallinarum</name>
    <dbReference type="NCBI Taxonomy" id="656179"/>
    <lineage>
        <taxon>Bacteria</taxon>
        <taxon>Pseudomonadati</taxon>
        <taxon>Pseudomonadota</taxon>
        <taxon>Betaproteobacteria</taxon>
        <taxon>Burkholderiales</taxon>
        <taxon>Burkholderiaceae</taxon>
        <taxon>Pandoraea</taxon>
    </lineage>
</organism>
<keyword evidence="8 15" id="KW-0460">Magnesium</keyword>
<dbReference type="InterPro" id="IPR009014">
    <property type="entry name" value="Transketo_C/PFOR_II"/>
</dbReference>
<comment type="similarity">
    <text evidence="3">Belongs to the transketolase family.</text>
</comment>
<keyword evidence="19" id="KW-1185">Reference proteome</keyword>
<feature type="binding site" evidence="14">
    <location>
        <position position="161"/>
    </location>
    <ligand>
        <name>thiamine diphosphate</name>
        <dbReference type="ChEBI" id="CHEBI:58937"/>
    </ligand>
</feature>
<evidence type="ECO:0000256" key="12">
    <source>
        <dbReference type="PIRSR" id="PIRSR605478-1"/>
    </source>
</evidence>
<dbReference type="RefSeq" id="WP_047905992.1">
    <property type="nucleotide sequence ID" value="NZ_CP011807.3"/>
</dbReference>
<dbReference type="SMART" id="SM00861">
    <property type="entry name" value="Transket_pyr"/>
    <property type="match status" value="1"/>
</dbReference>
<evidence type="ECO:0000256" key="7">
    <source>
        <dbReference type="ARBA" id="ARBA00022723"/>
    </source>
</evidence>
<feature type="binding site" evidence="13">
    <location>
        <position position="31"/>
    </location>
    <ligand>
        <name>substrate</name>
    </ligand>
</feature>
<gene>
    <name evidence="18" type="ORF">AB870_08195</name>
</gene>
<dbReference type="Pfam" id="PF02779">
    <property type="entry name" value="Transket_pyr"/>
    <property type="match status" value="1"/>
</dbReference>
<feature type="binding site" evidence="14">
    <location>
        <position position="71"/>
    </location>
    <ligand>
        <name>thiamine diphosphate</name>
        <dbReference type="ChEBI" id="CHEBI:58937"/>
    </ligand>
</feature>
<dbReference type="InterPro" id="IPR033247">
    <property type="entry name" value="Transketolase_fam"/>
</dbReference>
<comment type="cofactor">
    <cofactor evidence="15">
        <name>Mg(2+)</name>
        <dbReference type="ChEBI" id="CHEBI:18420"/>
    </cofactor>
    <text evidence="15">Binds 1 Mg(2+) ion per subunit. Can also utilize other divalent metal cations, such as Ca(2+), Mn(2+) and Co(2+).</text>
</comment>
<dbReference type="GO" id="GO:0046872">
    <property type="term" value="F:metal ion binding"/>
    <property type="evidence" value="ECO:0007669"/>
    <property type="project" value="UniProtKB-KW"/>
</dbReference>
<evidence type="ECO:0000256" key="2">
    <source>
        <dbReference type="ARBA" id="ARBA00001941"/>
    </source>
</evidence>
<comment type="cofactor">
    <cofactor evidence="14">
        <name>thiamine diphosphate</name>
        <dbReference type="ChEBI" id="CHEBI:58937"/>
    </cofactor>
    <text evidence="14">Binds 1 thiamine pyrophosphate per subunit. During the reaction, the substrate forms a covalent intermediate with the cofactor.</text>
</comment>
<evidence type="ECO:0000313" key="18">
    <source>
        <dbReference type="EMBL" id="AKM30085.1"/>
    </source>
</evidence>
<dbReference type="EMBL" id="CP011807">
    <property type="protein sequence ID" value="AKM30085.1"/>
    <property type="molecule type" value="Genomic_DNA"/>
</dbReference>
<dbReference type="PANTHER" id="PTHR43522">
    <property type="entry name" value="TRANSKETOLASE"/>
    <property type="match status" value="1"/>
</dbReference>
<evidence type="ECO:0000256" key="15">
    <source>
        <dbReference type="PIRSR" id="PIRSR605478-4"/>
    </source>
</evidence>
<dbReference type="KEGG" id="pfg:AB870_08195"/>
<dbReference type="InterPro" id="IPR005478">
    <property type="entry name" value="Transketolase_bac-like"/>
</dbReference>
<keyword evidence="7 15" id="KW-0479">Metal-binding</keyword>
<protein>
    <recommendedName>
        <fullName evidence="5 11">Transketolase</fullName>
        <ecNumber evidence="5 11">2.2.1.1</ecNumber>
    </recommendedName>
</protein>
<dbReference type="Gene3D" id="3.40.50.920">
    <property type="match status" value="1"/>
</dbReference>
<feature type="binding site" evidence="14">
    <location>
        <position position="190"/>
    </location>
    <ligand>
        <name>thiamine diphosphate</name>
        <dbReference type="ChEBI" id="CHEBI:58937"/>
    </ligand>
</feature>
<feature type="binding site" evidence="13">
    <location>
        <position position="362"/>
    </location>
    <ligand>
        <name>substrate</name>
    </ligand>
</feature>
<dbReference type="NCBIfam" id="TIGR00232">
    <property type="entry name" value="tktlase_bact"/>
    <property type="match status" value="1"/>
</dbReference>
<dbReference type="PATRIC" id="fig|656179.3.peg.1754"/>
<dbReference type="Proteomes" id="UP000035651">
    <property type="component" value="Chromosome"/>
</dbReference>
<feature type="binding site" evidence="13">
    <location>
        <position position="477"/>
    </location>
    <ligand>
        <name>substrate</name>
    </ligand>
</feature>
<feature type="binding site" evidence="15">
    <location>
        <position position="160"/>
    </location>
    <ligand>
        <name>Mg(2+)</name>
        <dbReference type="ChEBI" id="CHEBI:18420"/>
    </ligand>
</feature>
<dbReference type="SUPFAM" id="SSF52518">
    <property type="entry name" value="Thiamin diphosphate-binding fold (THDP-binding)"/>
    <property type="match status" value="2"/>
</dbReference>
<evidence type="ECO:0000313" key="19">
    <source>
        <dbReference type="Proteomes" id="UP000035651"/>
    </source>
</evidence>
<feature type="binding site" evidence="13">
    <location>
        <position position="481"/>
    </location>
    <ligand>
        <name>substrate</name>
    </ligand>
</feature>
<dbReference type="EC" id="2.2.1.1" evidence="5 11"/>
<feature type="binding site" evidence="14">
    <location>
        <position position="445"/>
    </location>
    <ligand>
        <name>thiamine diphosphate</name>
        <dbReference type="ChEBI" id="CHEBI:58937"/>
    </ligand>
</feature>
<dbReference type="GO" id="GO:0005829">
    <property type="term" value="C:cytosol"/>
    <property type="evidence" value="ECO:0007669"/>
    <property type="project" value="TreeGrafter"/>
</dbReference>
<feature type="site" description="Important for catalytic activity" evidence="16">
    <location>
        <position position="31"/>
    </location>
</feature>
<dbReference type="PROSITE" id="PS00801">
    <property type="entry name" value="TRANSKETOLASE_1"/>
    <property type="match status" value="1"/>
</dbReference>
<comment type="cofactor">
    <cofactor evidence="1">
        <name>Ca(2+)</name>
        <dbReference type="ChEBI" id="CHEBI:29108"/>
    </cofactor>
</comment>
<dbReference type="InterPro" id="IPR055152">
    <property type="entry name" value="Transketolase-like_C_2"/>
</dbReference>
<evidence type="ECO:0000256" key="14">
    <source>
        <dbReference type="PIRSR" id="PIRSR605478-3"/>
    </source>
</evidence>
<evidence type="ECO:0000256" key="10">
    <source>
        <dbReference type="ARBA" id="ARBA00049473"/>
    </source>
</evidence>
<evidence type="ECO:0000256" key="1">
    <source>
        <dbReference type="ARBA" id="ARBA00001913"/>
    </source>
</evidence>
<accession>A0A0H3WR46</accession>
<evidence type="ECO:0000256" key="16">
    <source>
        <dbReference type="PIRSR" id="PIRSR605478-5"/>
    </source>
</evidence>
<dbReference type="SUPFAM" id="SSF52922">
    <property type="entry name" value="TK C-terminal domain-like"/>
    <property type="match status" value="1"/>
</dbReference>
<dbReference type="AlphaFoldDB" id="A0A0H3WR46"/>
<dbReference type="GO" id="GO:0004802">
    <property type="term" value="F:transketolase activity"/>
    <property type="evidence" value="ECO:0007669"/>
    <property type="project" value="UniProtKB-UniRule"/>
</dbReference>
<feature type="binding site" evidence="13">
    <location>
        <position position="469"/>
    </location>
    <ligand>
        <name>substrate</name>
    </ligand>
</feature>
<dbReference type="InterPro" id="IPR049557">
    <property type="entry name" value="Transketolase_CS"/>
</dbReference>
<dbReference type="FunFam" id="3.40.50.920:FF:000003">
    <property type="entry name" value="Transketolase"/>
    <property type="match status" value="1"/>
</dbReference>
<evidence type="ECO:0000256" key="11">
    <source>
        <dbReference type="NCBIfam" id="TIGR00232"/>
    </source>
</evidence>
<feature type="binding site" evidence="13">
    <location>
        <position position="265"/>
    </location>
    <ligand>
        <name>substrate</name>
    </ligand>
</feature>
<feature type="binding site" evidence="13">
    <location>
        <position position="389"/>
    </location>
    <ligand>
        <name>substrate</name>
    </ligand>
</feature>
<comment type="catalytic activity">
    <reaction evidence="10">
        <text>D-sedoheptulose 7-phosphate + D-glyceraldehyde 3-phosphate = aldehydo-D-ribose 5-phosphate + D-xylulose 5-phosphate</text>
        <dbReference type="Rhea" id="RHEA:10508"/>
        <dbReference type="ChEBI" id="CHEBI:57483"/>
        <dbReference type="ChEBI" id="CHEBI:57737"/>
        <dbReference type="ChEBI" id="CHEBI:58273"/>
        <dbReference type="ChEBI" id="CHEBI:59776"/>
        <dbReference type="EC" id="2.2.1.1"/>
    </reaction>
</comment>
<dbReference type="Pfam" id="PF22613">
    <property type="entry name" value="Transketolase_C_1"/>
    <property type="match status" value="1"/>
</dbReference>
<name>A0A0H3WR46_9BURK</name>
<feature type="binding site" evidence="15">
    <location>
        <position position="190"/>
    </location>
    <ligand>
        <name>Mg(2+)</name>
        <dbReference type="ChEBI" id="CHEBI:18420"/>
    </ligand>
</feature>
<dbReference type="Gene3D" id="3.40.50.970">
    <property type="match status" value="2"/>
</dbReference>
<reference evidence="18" key="1">
    <citation type="submission" date="2016-06" db="EMBL/GenBank/DDBJ databases">
        <title>Complete Genome Sequence of Pandoraea faecigallinarum DSM-23572.</title>
        <authorList>
            <person name="Yong D."/>
            <person name="Ee R."/>
            <person name="Lim Y.-L."/>
            <person name="Yin W.-F."/>
            <person name="Chan K.-G."/>
        </authorList>
    </citation>
    <scope>NUCLEOTIDE SEQUENCE</scope>
    <source>
        <strain evidence="18">DSM 23572</strain>
    </source>
</reference>
<sequence length="670" mass="71628">MTNSSPAKAALMASAIRVLSMDAVQQANSGHPGAPMGMADIAVALWGRHLKHNPVNPHWADRDRFVLSNGHGSMLIYSLLHLTGYDLPIEELKHFRQLHSKTPGHPEVGITPGVETTTGPLGQGITNAVGFALAEALLAKEFNRPGNDIVDHYTYAFLGDGCLMEGISHEACSLAGTLRLNKLIALYDDNGISIDGDVEYWFADDTPKRFEAYGWNVIRGIDGHDADAVDAAIAQAKTSDRPTLICCKTLIGKGAPNKQGGHDVHGAPLGADEIAATRAALGWNLPPFEVPAEVYAAWDAKAAGQQAEAAWNERFAAYRSQFPAEAAEFERRMKGELPGDFKSAAAALIAKTNEKAETVATRKASQLAIEGLAAVLPEFLGGSADLTGSNLTNWKASKAVRANADGVQFGNHINYGVREFGMSAIMNGIALHGGYIPFGGTFLTFSDYSRNALRMAALMKLRSIFVFTHDSIGLGEDGPTHQSIEHVSSLRLIPQMDVWRPCDTTETAAAWVAAVERRDGPSSLVLSRQNLPFVSRSDAQIADIRRGGYVLRDVANPQIVLIATGSEMDLALKGAEALAAEGIAARVVSMPSTNVFDRQDKAYRESVLPRGVPRVAVEAGVTAFWHKYVGLEGGVVGIDTFGESAPAGVLFKHFGFTVDHVVATVKSVLG</sequence>
<keyword evidence="9 14" id="KW-0786">Thiamine pyrophosphate</keyword>
<dbReference type="InterPro" id="IPR005474">
    <property type="entry name" value="Transketolase_N"/>
</dbReference>
<dbReference type="GO" id="GO:0009052">
    <property type="term" value="P:pentose-phosphate shunt, non-oxidative branch"/>
    <property type="evidence" value="ECO:0007669"/>
    <property type="project" value="UniProtKB-ARBA"/>
</dbReference>
<evidence type="ECO:0000256" key="5">
    <source>
        <dbReference type="ARBA" id="ARBA00013152"/>
    </source>
</evidence>
<comment type="subunit">
    <text evidence="4">Homodimer.</text>
</comment>
<feature type="site" description="Important for catalytic activity" evidence="16">
    <location>
        <position position="265"/>
    </location>
</feature>
<evidence type="ECO:0000256" key="3">
    <source>
        <dbReference type="ARBA" id="ARBA00007131"/>
    </source>
</evidence>
<dbReference type="InterPro" id="IPR005475">
    <property type="entry name" value="Transketolase-like_Pyr-bd"/>
</dbReference>
<dbReference type="STRING" id="656179.AB870_08195"/>
<dbReference type="FunFam" id="3.40.50.970:FF:000004">
    <property type="entry name" value="Transketolase"/>
    <property type="match status" value="1"/>
</dbReference>
<proteinExistence type="inferred from homology"/>
<evidence type="ECO:0000256" key="8">
    <source>
        <dbReference type="ARBA" id="ARBA00022842"/>
    </source>
</evidence>
<evidence type="ECO:0000256" key="4">
    <source>
        <dbReference type="ARBA" id="ARBA00011738"/>
    </source>
</evidence>
<evidence type="ECO:0000256" key="13">
    <source>
        <dbReference type="PIRSR" id="PIRSR605478-2"/>
    </source>
</evidence>
<dbReference type="CDD" id="cd07033">
    <property type="entry name" value="TPP_PYR_DXS_TK_like"/>
    <property type="match status" value="1"/>
</dbReference>
<evidence type="ECO:0000256" key="6">
    <source>
        <dbReference type="ARBA" id="ARBA00022679"/>
    </source>
</evidence>
<dbReference type="CDD" id="cd02012">
    <property type="entry name" value="TPP_TK"/>
    <property type="match status" value="1"/>
</dbReference>
<feature type="active site" description="Proton donor" evidence="12">
    <location>
        <position position="419"/>
    </location>
</feature>
<feature type="binding site" evidence="15">
    <location>
        <position position="192"/>
    </location>
    <ligand>
        <name>Mg(2+)</name>
        <dbReference type="ChEBI" id="CHEBI:18420"/>
    </ligand>
</feature>
<feature type="domain" description="Transketolase-like pyrimidine-binding" evidence="17">
    <location>
        <begin position="359"/>
        <end position="533"/>
    </location>
</feature>
<dbReference type="InterPro" id="IPR029061">
    <property type="entry name" value="THDP-binding"/>
</dbReference>
<keyword evidence="6" id="KW-0808">Transferase</keyword>
<evidence type="ECO:0000259" key="17">
    <source>
        <dbReference type="SMART" id="SM00861"/>
    </source>
</evidence>
<dbReference type="OrthoDB" id="8732661at2"/>
<feature type="binding site" evidence="14">
    <location>
        <begin position="119"/>
        <end position="121"/>
    </location>
    <ligand>
        <name>thiamine diphosphate</name>
        <dbReference type="ChEBI" id="CHEBI:58937"/>
    </ligand>
</feature>
<dbReference type="Pfam" id="PF00456">
    <property type="entry name" value="Transketolase_N"/>
    <property type="match status" value="1"/>
</dbReference>
<feature type="binding site" evidence="14">
    <location>
        <position position="265"/>
    </location>
    <ligand>
        <name>thiamine diphosphate</name>
        <dbReference type="ChEBI" id="CHEBI:58937"/>
    </ligand>
</feature>
<dbReference type="FunFam" id="3.40.50.970:FF:000003">
    <property type="entry name" value="Transketolase"/>
    <property type="match status" value="1"/>
</dbReference>